<evidence type="ECO:0000313" key="3">
    <source>
        <dbReference type="Proteomes" id="UP001500893"/>
    </source>
</evidence>
<proteinExistence type="predicted"/>
<dbReference type="Proteomes" id="UP001500893">
    <property type="component" value="Unassembled WGS sequence"/>
</dbReference>
<evidence type="ECO:0000256" key="1">
    <source>
        <dbReference type="SAM" id="Phobius"/>
    </source>
</evidence>
<keyword evidence="1" id="KW-0812">Transmembrane</keyword>
<gene>
    <name evidence="2" type="ORF">GCM10010521_67370</name>
</gene>
<name>A0ABN3V5J0_9ACTN</name>
<keyword evidence="3" id="KW-1185">Reference proteome</keyword>
<keyword evidence="1" id="KW-1133">Transmembrane helix</keyword>
<organism evidence="2 3">
    <name type="scientific">Streptomyces rameus</name>
    <dbReference type="NCBI Taxonomy" id="68261"/>
    <lineage>
        <taxon>Bacteria</taxon>
        <taxon>Bacillati</taxon>
        <taxon>Actinomycetota</taxon>
        <taxon>Actinomycetes</taxon>
        <taxon>Kitasatosporales</taxon>
        <taxon>Streptomycetaceae</taxon>
        <taxon>Streptomyces</taxon>
    </lineage>
</organism>
<dbReference type="RefSeq" id="WP_345059264.1">
    <property type="nucleotide sequence ID" value="NZ_BAAAVM010000136.1"/>
</dbReference>
<keyword evidence="1" id="KW-0472">Membrane</keyword>
<dbReference type="EMBL" id="BAAAVM010000136">
    <property type="protein sequence ID" value="GAA2778904.1"/>
    <property type="molecule type" value="Genomic_DNA"/>
</dbReference>
<comment type="caution">
    <text evidence="2">The sequence shown here is derived from an EMBL/GenBank/DDBJ whole genome shotgun (WGS) entry which is preliminary data.</text>
</comment>
<feature type="transmembrane region" description="Helical" evidence="1">
    <location>
        <begin position="27"/>
        <end position="43"/>
    </location>
</feature>
<evidence type="ECO:0008006" key="4">
    <source>
        <dbReference type="Google" id="ProtNLM"/>
    </source>
</evidence>
<accession>A0ABN3V5J0</accession>
<sequence length="54" mass="6111">MLFLVVALLLLGVVVGSAAYLPWAVTLLFGSLIAVWLLVFAGRERRRRDRTRRV</sequence>
<protein>
    <recommendedName>
        <fullName evidence="4">Small hydrophobic membrane protein</fullName>
    </recommendedName>
</protein>
<reference evidence="2 3" key="1">
    <citation type="journal article" date="2019" name="Int. J. Syst. Evol. Microbiol.">
        <title>The Global Catalogue of Microorganisms (GCM) 10K type strain sequencing project: providing services to taxonomists for standard genome sequencing and annotation.</title>
        <authorList>
            <consortium name="The Broad Institute Genomics Platform"/>
            <consortium name="The Broad Institute Genome Sequencing Center for Infectious Disease"/>
            <person name="Wu L."/>
            <person name="Ma J."/>
        </authorList>
    </citation>
    <scope>NUCLEOTIDE SEQUENCE [LARGE SCALE GENOMIC DNA]</scope>
    <source>
        <strain evidence="2 3">JCM 11574</strain>
    </source>
</reference>
<evidence type="ECO:0000313" key="2">
    <source>
        <dbReference type="EMBL" id="GAA2778904.1"/>
    </source>
</evidence>